<feature type="transmembrane region" description="Helical" evidence="8">
    <location>
        <begin position="116"/>
        <end position="135"/>
    </location>
</feature>
<comment type="similarity">
    <text evidence="2">Belongs to the binding-protein-dependent transport system permease family. FecCD subfamily.</text>
</comment>
<dbReference type="RefSeq" id="WP_231689782.1">
    <property type="nucleotide sequence ID" value="NZ_CADIJR010000018.1"/>
</dbReference>
<keyword evidence="7 8" id="KW-0472">Membrane</keyword>
<evidence type="ECO:0000313" key="10">
    <source>
        <dbReference type="Proteomes" id="UP000507979"/>
    </source>
</evidence>
<dbReference type="PANTHER" id="PTHR30472">
    <property type="entry name" value="FERRIC ENTEROBACTIN TRANSPORT SYSTEM PERMEASE PROTEIN"/>
    <property type="match status" value="1"/>
</dbReference>
<dbReference type="AlphaFoldDB" id="A0A6J4ZXI1"/>
<dbReference type="Gene3D" id="1.10.3470.10">
    <property type="entry name" value="ABC transporter involved in vitamin B12 uptake, BtuC"/>
    <property type="match status" value="1"/>
</dbReference>
<protein>
    <submittedName>
        <fullName evidence="9">Putative ABC transporter permease protein</fullName>
    </submittedName>
</protein>
<feature type="transmembrane region" description="Helical" evidence="8">
    <location>
        <begin position="329"/>
        <end position="347"/>
    </location>
</feature>
<accession>A0A6J4ZXI1</accession>
<feature type="transmembrane region" description="Helical" evidence="8">
    <location>
        <begin position="258"/>
        <end position="287"/>
    </location>
</feature>
<feature type="transmembrane region" description="Helical" evidence="8">
    <location>
        <begin position="166"/>
        <end position="191"/>
    </location>
</feature>
<keyword evidence="6 8" id="KW-1133">Transmembrane helix</keyword>
<name>A0A6J4ZXI1_9BURK</name>
<dbReference type="Pfam" id="PF01032">
    <property type="entry name" value="FecCD"/>
    <property type="match status" value="1"/>
</dbReference>
<dbReference type="PANTHER" id="PTHR30472:SF70">
    <property type="entry name" value="MOLYBDATE IMPORT SYSTEM PERMEASE PROTEIN MOLB"/>
    <property type="match status" value="1"/>
</dbReference>
<evidence type="ECO:0000256" key="7">
    <source>
        <dbReference type="ARBA" id="ARBA00023136"/>
    </source>
</evidence>
<dbReference type="InterPro" id="IPR000522">
    <property type="entry name" value="ABC_transptr_permease_BtuC"/>
</dbReference>
<feature type="transmembrane region" description="Helical" evidence="8">
    <location>
        <begin position="220"/>
        <end position="238"/>
    </location>
</feature>
<dbReference type="GO" id="GO:0022857">
    <property type="term" value="F:transmembrane transporter activity"/>
    <property type="evidence" value="ECO:0007669"/>
    <property type="project" value="InterPro"/>
</dbReference>
<evidence type="ECO:0000256" key="4">
    <source>
        <dbReference type="ARBA" id="ARBA00022475"/>
    </source>
</evidence>
<feature type="transmembrane region" description="Helical" evidence="8">
    <location>
        <begin position="86"/>
        <end position="104"/>
    </location>
</feature>
<evidence type="ECO:0000256" key="2">
    <source>
        <dbReference type="ARBA" id="ARBA00007935"/>
    </source>
</evidence>
<dbReference type="GO" id="GO:0005886">
    <property type="term" value="C:plasma membrane"/>
    <property type="evidence" value="ECO:0007669"/>
    <property type="project" value="UniProtKB-SubCell"/>
</dbReference>
<dbReference type="EMBL" id="CADIJR010000018">
    <property type="protein sequence ID" value="CAB3645343.1"/>
    <property type="molecule type" value="Genomic_DNA"/>
</dbReference>
<evidence type="ECO:0000256" key="5">
    <source>
        <dbReference type="ARBA" id="ARBA00022692"/>
    </source>
</evidence>
<keyword evidence="3" id="KW-0813">Transport</keyword>
<dbReference type="InterPro" id="IPR037294">
    <property type="entry name" value="ABC_BtuC-like"/>
</dbReference>
<comment type="subcellular location">
    <subcellularLocation>
        <location evidence="1">Cell membrane</location>
        <topology evidence="1">Multi-pass membrane protein</topology>
    </subcellularLocation>
</comment>
<dbReference type="FunFam" id="1.10.3470.10:FF:000001">
    <property type="entry name" value="Vitamin B12 ABC transporter permease BtuC"/>
    <property type="match status" value="1"/>
</dbReference>
<evidence type="ECO:0000256" key="6">
    <source>
        <dbReference type="ARBA" id="ARBA00022989"/>
    </source>
</evidence>
<evidence type="ECO:0000256" key="8">
    <source>
        <dbReference type="SAM" id="Phobius"/>
    </source>
</evidence>
<sequence length="358" mass="36788">MTACAESVPLEAGVARRRLAWPWLLMALALPASMLAALCVGRYPLPLAHVSSVLAGLALPDGLADWLPAVSGAEQRVVLQVRLPRVLLSVLAGSSLALCGAALQGAFRNPLVGPQILGISSGAAFGGCAAILLFSSLWATLGLAFAGGLLAVAIVYLLGRTQGRTTILMLVLAGVVTSAFFSALISLATYFADPNDSLPAIVFWLMGSFATASYVKLAAAALPIAAGMGLLYALRFRINVLSLGDEQASAMGIAVEPLRWLLLGCATLVVSASVAVSGTVGWVGLVVPHIARMLVGPDHRALLPASALIGGTYMVWVDTVARSATSAEIPLGVITALIGAPLFAWLLRRTQGGGAHHA</sequence>
<dbReference type="Proteomes" id="UP000507979">
    <property type="component" value="Unassembled WGS sequence"/>
</dbReference>
<dbReference type="CDD" id="cd06550">
    <property type="entry name" value="TM_ABC_iron-siderophores_like"/>
    <property type="match status" value="1"/>
</dbReference>
<dbReference type="GeneID" id="92898268"/>
<evidence type="ECO:0000313" key="9">
    <source>
        <dbReference type="EMBL" id="CAB3645343.1"/>
    </source>
</evidence>
<dbReference type="SUPFAM" id="SSF81345">
    <property type="entry name" value="ABC transporter involved in vitamin B12 uptake, BtuC"/>
    <property type="match status" value="1"/>
</dbReference>
<evidence type="ECO:0000256" key="3">
    <source>
        <dbReference type="ARBA" id="ARBA00022448"/>
    </source>
</evidence>
<reference evidence="9 10" key="1">
    <citation type="submission" date="2020-04" db="EMBL/GenBank/DDBJ databases">
        <authorList>
            <person name="De Canck E."/>
        </authorList>
    </citation>
    <scope>NUCLEOTIDE SEQUENCE [LARGE SCALE GENOMIC DNA]</scope>
    <source>
        <strain evidence="9 10">LMG 26845</strain>
    </source>
</reference>
<feature type="transmembrane region" description="Helical" evidence="8">
    <location>
        <begin position="20"/>
        <end position="40"/>
    </location>
</feature>
<keyword evidence="10" id="KW-1185">Reference proteome</keyword>
<gene>
    <name evidence="9" type="ORF">LMG26845_02409</name>
</gene>
<keyword evidence="5 8" id="KW-0812">Transmembrane</keyword>
<organism evidence="9 10">
    <name type="scientific">Achromobacter insuavis</name>
    <dbReference type="NCBI Taxonomy" id="1287735"/>
    <lineage>
        <taxon>Bacteria</taxon>
        <taxon>Pseudomonadati</taxon>
        <taxon>Pseudomonadota</taxon>
        <taxon>Betaproteobacteria</taxon>
        <taxon>Burkholderiales</taxon>
        <taxon>Alcaligenaceae</taxon>
        <taxon>Achromobacter</taxon>
    </lineage>
</organism>
<proteinExistence type="inferred from homology"/>
<evidence type="ECO:0000256" key="1">
    <source>
        <dbReference type="ARBA" id="ARBA00004651"/>
    </source>
</evidence>
<dbReference type="GO" id="GO:0033214">
    <property type="term" value="P:siderophore-iron import into cell"/>
    <property type="evidence" value="ECO:0007669"/>
    <property type="project" value="TreeGrafter"/>
</dbReference>
<keyword evidence="4" id="KW-1003">Cell membrane</keyword>